<proteinExistence type="predicted"/>
<gene>
    <name evidence="2" type="ORF">GCM10009741_33970</name>
</gene>
<evidence type="ECO:0000256" key="1">
    <source>
        <dbReference type="SAM" id="Phobius"/>
    </source>
</evidence>
<evidence type="ECO:0008006" key="4">
    <source>
        <dbReference type="Google" id="ProtNLM"/>
    </source>
</evidence>
<keyword evidence="1" id="KW-0812">Transmembrane</keyword>
<evidence type="ECO:0000313" key="2">
    <source>
        <dbReference type="EMBL" id="GAA1529300.1"/>
    </source>
</evidence>
<comment type="caution">
    <text evidence="2">The sequence shown here is derived from an EMBL/GenBank/DDBJ whole genome shotgun (WGS) entry which is preliminary data.</text>
</comment>
<dbReference type="EMBL" id="BAAANC010000002">
    <property type="protein sequence ID" value="GAA1529300.1"/>
    <property type="molecule type" value="Genomic_DNA"/>
</dbReference>
<sequence>MTSKKTQATRRAKAARRAKRVAARTFREERSRRRWHWDLDGLITLAFAVAVLAFGVWVGSDTYLLQHRGEVVPATVLDIGSGKHPKIEVRYTTQAGQTVEDSTGNYDQATAGSTIDVVYDSRHPTRMQAADYGFDYVLPSLTGALGAGLLAYASTQFYRRGKHS</sequence>
<dbReference type="RefSeq" id="WP_344175086.1">
    <property type="nucleotide sequence ID" value="NZ_BAAANC010000002.1"/>
</dbReference>
<feature type="transmembrane region" description="Helical" evidence="1">
    <location>
        <begin position="136"/>
        <end position="155"/>
    </location>
</feature>
<reference evidence="2 3" key="1">
    <citation type="journal article" date="2019" name="Int. J. Syst. Evol. Microbiol.">
        <title>The Global Catalogue of Microorganisms (GCM) 10K type strain sequencing project: providing services to taxonomists for standard genome sequencing and annotation.</title>
        <authorList>
            <consortium name="The Broad Institute Genomics Platform"/>
            <consortium name="The Broad Institute Genome Sequencing Center for Infectious Disease"/>
            <person name="Wu L."/>
            <person name="Ma J."/>
        </authorList>
    </citation>
    <scope>NUCLEOTIDE SEQUENCE [LARGE SCALE GENOMIC DNA]</scope>
    <source>
        <strain evidence="2 3">JCM 14303</strain>
    </source>
</reference>
<evidence type="ECO:0000313" key="3">
    <source>
        <dbReference type="Proteomes" id="UP001500363"/>
    </source>
</evidence>
<keyword evidence="1" id="KW-0472">Membrane</keyword>
<protein>
    <recommendedName>
        <fullName evidence="4">DUF3592 domain-containing protein</fullName>
    </recommendedName>
</protein>
<name>A0ABN2AYM0_9ACTN</name>
<feature type="transmembrane region" description="Helical" evidence="1">
    <location>
        <begin position="37"/>
        <end position="58"/>
    </location>
</feature>
<keyword evidence="1" id="KW-1133">Transmembrane helix</keyword>
<keyword evidence="3" id="KW-1185">Reference proteome</keyword>
<accession>A0ABN2AYM0</accession>
<organism evidence="2 3">
    <name type="scientific">Kribbella lupini</name>
    <dbReference type="NCBI Taxonomy" id="291602"/>
    <lineage>
        <taxon>Bacteria</taxon>
        <taxon>Bacillati</taxon>
        <taxon>Actinomycetota</taxon>
        <taxon>Actinomycetes</taxon>
        <taxon>Propionibacteriales</taxon>
        <taxon>Kribbellaceae</taxon>
        <taxon>Kribbella</taxon>
    </lineage>
</organism>
<dbReference type="Proteomes" id="UP001500363">
    <property type="component" value="Unassembled WGS sequence"/>
</dbReference>